<evidence type="ECO:0000313" key="3">
    <source>
        <dbReference type="Proteomes" id="UP000178612"/>
    </source>
</evidence>
<feature type="transmembrane region" description="Helical" evidence="1">
    <location>
        <begin position="6"/>
        <end position="22"/>
    </location>
</feature>
<accession>A0A1G2T3A8</accession>
<keyword evidence="1" id="KW-1133">Transmembrane helix</keyword>
<dbReference type="EMBL" id="MHVJ01000013">
    <property type="protein sequence ID" value="OHA91299.1"/>
    <property type="molecule type" value="Genomic_DNA"/>
</dbReference>
<name>A0A1G2T3A8_9BACT</name>
<comment type="caution">
    <text evidence="2">The sequence shown here is derived from an EMBL/GenBank/DDBJ whole genome shotgun (WGS) entry which is preliminary data.</text>
</comment>
<dbReference type="PANTHER" id="PTHR37953">
    <property type="entry name" value="UPF0127 PROTEIN MJ1496"/>
    <property type="match status" value="1"/>
</dbReference>
<organism evidence="2 3">
    <name type="scientific">Candidatus Zambryskibacteria bacterium RIFCSPHIGHO2_01_FULL_49_18</name>
    <dbReference type="NCBI Taxonomy" id="1802740"/>
    <lineage>
        <taxon>Bacteria</taxon>
        <taxon>Candidatus Zambryskiibacteriota</taxon>
    </lineage>
</organism>
<evidence type="ECO:0008006" key="4">
    <source>
        <dbReference type="Google" id="ProtNLM"/>
    </source>
</evidence>
<protein>
    <recommendedName>
        <fullName evidence="4">DUF192 domain-containing protein</fullName>
    </recommendedName>
</protein>
<keyword evidence="1" id="KW-0472">Membrane</keyword>
<evidence type="ECO:0000256" key="1">
    <source>
        <dbReference type="SAM" id="Phobius"/>
    </source>
</evidence>
<dbReference type="PANTHER" id="PTHR37953:SF1">
    <property type="entry name" value="UPF0127 PROTEIN MJ1496"/>
    <property type="match status" value="1"/>
</dbReference>
<dbReference type="AlphaFoldDB" id="A0A1G2T3A8"/>
<dbReference type="InterPro" id="IPR003795">
    <property type="entry name" value="DUF192"/>
</dbReference>
<reference evidence="2 3" key="1">
    <citation type="journal article" date="2016" name="Nat. Commun.">
        <title>Thousands of microbial genomes shed light on interconnected biogeochemical processes in an aquifer system.</title>
        <authorList>
            <person name="Anantharaman K."/>
            <person name="Brown C.T."/>
            <person name="Hug L.A."/>
            <person name="Sharon I."/>
            <person name="Castelle C.J."/>
            <person name="Probst A.J."/>
            <person name="Thomas B.C."/>
            <person name="Singh A."/>
            <person name="Wilkins M.J."/>
            <person name="Karaoz U."/>
            <person name="Brodie E.L."/>
            <person name="Williams K.H."/>
            <person name="Hubbard S.S."/>
            <person name="Banfield J.F."/>
        </authorList>
    </citation>
    <scope>NUCLEOTIDE SEQUENCE [LARGE SCALE GENOMIC DNA]</scope>
</reference>
<sequence>MKDKFFLILGIAIISWSFYAFLQKPSPSHRRGLGEIVVNSKSIPVEIADSDAERAQGLSGRQVLETETGLLFIFDEPGFHGFWMKDMKFPIDIVWLGNDFEVIGVEKNVSPNTYPQVFYPPRAVKYVLELNAGESDMLEFIK</sequence>
<evidence type="ECO:0000313" key="2">
    <source>
        <dbReference type="EMBL" id="OHA91299.1"/>
    </source>
</evidence>
<dbReference type="InterPro" id="IPR038695">
    <property type="entry name" value="Saro_0823-like_sf"/>
</dbReference>
<gene>
    <name evidence="2" type="ORF">A2758_02445</name>
</gene>
<dbReference type="Pfam" id="PF02643">
    <property type="entry name" value="DUF192"/>
    <property type="match status" value="1"/>
</dbReference>
<dbReference type="Gene3D" id="2.60.120.1140">
    <property type="entry name" value="Protein of unknown function DUF192"/>
    <property type="match status" value="1"/>
</dbReference>
<dbReference type="Proteomes" id="UP000178612">
    <property type="component" value="Unassembled WGS sequence"/>
</dbReference>
<proteinExistence type="predicted"/>
<keyword evidence="1" id="KW-0812">Transmembrane</keyword>